<dbReference type="AlphaFoldDB" id="A0A5N6X850"/>
<feature type="domain" description="Rhodopsin" evidence="9">
    <location>
        <begin position="272"/>
        <end position="508"/>
    </location>
</feature>
<feature type="transmembrane region" description="Helical" evidence="7">
    <location>
        <begin position="414"/>
        <end position="439"/>
    </location>
</feature>
<evidence type="ECO:0000256" key="8">
    <source>
        <dbReference type="SAM" id="SignalP"/>
    </source>
</evidence>
<feature type="transmembrane region" description="Helical" evidence="7">
    <location>
        <begin position="337"/>
        <end position="358"/>
    </location>
</feature>
<dbReference type="PANTHER" id="PTHR33048:SF149">
    <property type="entry name" value="UBID FAMILY DECARBOXYLASE"/>
    <property type="match status" value="1"/>
</dbReference>
<evidence type="ECO:0000256" key="6">
    <source>
        <dbReference type="SAM" id="MobiDB-lite"/>
    </source>
</evidence>
<name>A0A5N6X850_9EURO</name>
<dbReference type="Gene3D" id="2.30.60.10">
    <property type="entry name" value="Cyanovirin-N"/>
    <property type="match status" value="1"/>
</dbReference>
<dbReference type="InterPro" id="IPR049326">
    <property type="entry name" value="Rhodopsin_dom_fungi"/>
</dbReference>
<evidence type="ECO:0000313" key="10">
    <source>
        <dbReference type="EMBL" id="KAE8327760.1"/>
    </source>
</evidence>
<evidence type="ECO:0000256" key="7">
    <source>
        <dbReference type="SAM" id="Phobius"/>
    </source>
</evidence>
<comment type="similarity">
    <text evidence="5">Belongs to the SAT4 family.</text>
</comment>
<feature type="transmembrane region" description="Helical" evidence="7">
    <location>
        <begin position="370"/>
        <end position="394"/>
    </location>
</feature>
<reference evidence="11" key="1">
    <citation type="submission" date="2019-04" db="EMBL/GenBank/DDBJ databases">
        <title>Friends and foes A comparative genomics studyof 23 Aspergillus species from section Flavi.</title>
        <authorList>
            <consortium name="DOE Joint Genome Institute"/>
            <person name="Kjaerbolling I."/>
            <person name="Vesth T."/>
            <person name="Frisvad J.C."/>
            <person name="Nybo J.L."/>
            <person name="Theobald S."/>
            <person name="Kildgaard S."/>
            <person name="Isbrandt T."/>
            <person name="Kuo A."/>
            <person name="Sato A."/>
            <person name="Lyhne E.K."/>
            <person name="Kogle M.E."/>
            <person name="Wiebenga A."/>
            <person name="Kun R.S."/>
            <person name="Lubbers R.J."/>
            <person name="Makela M.R."/>
            <person name="Barry K."/>
            <person name="Chovatia M."/>
            <person name="Clum A."/>
            <person name="Daum C."/>
            <person name="Haridas S."/>
            <person name="He G."/>
            <person name="LaButti K."/>
            <person name="Lipzen A."/>
            <person name="Mondo S."/>
            <person name="Riley R."/>
            <person name="Salamov A."/>
            <person name="Simmons B.A."/>
            <person name="Magnuson J.K."/>
            <person name="Henrissat B."/>
            <person name="Mortensen U.H."/>
            <person name="Larsen T.O."/>
            <person name="Devries R.P."/>
            <person name="Grigoriev I.V."/>
            <person name="Machida M."/>
            <person name="Baker S.E."/>
            <person name="Andersen M.R."/>
        </authorList>
    </citation>
    <scope>NUCLEOTIDE SEQUENCE [LARGE SCALE GENOMIC DNA]</scope>
    <source>
        <strain evidence="11">CBS 130017</strain>
    </source>
</reference>
<evidence type="ECO:0000313" key="11">
    <source>
        <dbReference type="Proteomes" id="UP000325945"/>
    </source>
</evidence>
<keyword evidence="2 7" id="KW-0812">Transmembrane</keyword>
<evidence type="ECO:0000256" key="5">
    <source>
        <dbReference type="ARBA" id="ARBA00038359"/>
    </source>
</evidence>
<gene>
    <name evidence="10" type="ORF">BDV39DRAFT_204774</name>
</gene>
<comment type="subcellular location">
    <subcellularLocation>
        <location evidence="1">Membrane</location>
        <topology evidence="1">Multi-pass membrane protein</topology>
    </subcellularLocation>
</comment>
<evidence type="ECO:0000256" key="1">
    <source>
        <dbReference type="ARBA" id="ARBA00004141"/>
    </source>
</evidence>
<dbReference type="SUPFAM" id="SSF51322">
    <property type="entry name" value="Cyanovirin-N"/>
    <property type="match status" value="1"/>
</dbReference>
<dbReference type="InterPro" id="IPR052337">
    <property type="entry name" value="SAT4-like"/>
</dbReference>
<evidence type="ECO:0000256" key="2">
    <source>
        <dbReference type="ARBA" id="ARBA00022692"/>
    </source>
</evidence>
<keyword evidence="3 7" id="KW-1133">Transmembrane helix</keyword>
<dbReference type="GO" id="GO:0016020">
    <property type="term" value="C:membrane"/>
    <property type="evidence" value="ECO:0007669"/>
    <property type="project" value="UniProtKB-SubCell"/>
</dbReference>
<accession>A0A5N6X850</accession>
<evidence type="ECO:0000256" key="4">
    <source>
        <dbReference type="ARBA" id="ARBA00023136"/>
    </source>
</evidence>
<feature type="region of interest" description="Disordered" evidence="6">
    <location>
        <begin position="21"/>
        <end position="79"/>
    </location>
</feature>
<feature type="compositionally biased region" description="Low complexity" evidence="6">
    <location>
        <begin position="53"/>
        <end position="71"/>
    </location>
</feature>
<evidence type="ECO:0000256" key="3">
    <source>
        <dbReference type="ARBA" id="ARBA00022989"/>
    </source>
</evidence>
<dbReference type="EMBL" id="ML741790">
    <property type="protein sequence ID" value="KAE8327760.1"/>
    <property type="molecule type" value="Genomic_DNA"/>
</dbReference>
<keyword evidence="4 7" id="KW-0472">Membrane</keyword>
<organism evidence="10 11">
    <name type="scientific">Aspergillus sergii</name>
    <dbReference type="NCBI Taxonomy" id="1034303"/>
    <lineage>
        <taxon>Eukaryota</taxon>
        <taxon>Fungi</taxon>
        <taxon>Dikarya</taxon>
        <taxon>Ascomycota</taxon>
        <taxon>Pezizomycotina</taxon>
        <taxon>Eurotiomycetes</taxon>
        <taxon>Eurotiomycetidae</taxon>
        <taxon>Eurotiales</taxon>
        <taxon>Aspergillaceae</taxon>
        <taxon>Aspergillus</taxon>
        <taxon>Aspergillus subgen. Circumdati</taxon>
    </lineage>
</organism>
<dbReference type="PANTHER" id="PTHR33048">
    <property type="entry name" value="PTH11-LIKE INTEGRAL MEMBRANE PROTEIN (AFU_ORTHOLOGUE AFUA_5G11245)"/>
    <property type="match status" value="1"/>
</dbReference>
<evidence type="ECO:0000259" key="9">
    <source>
        <dbReference type="Pfam" id="PF20684"/>
    </source>
</evidence>
<keyword evidence="11" id="KW-1185">Reference proteome</keyword>
<proteinExistence type="inferred from homology"/>
<feature type="transmembrane region" description="Helical" evidence="7">
    <location>
        <begin position="288"/>
        <end position="309"/>
    </location>
</feature>
<dbReference type="Pfam" id="PF20684">
    <property type="entry name" value="Fung_rhodopsin"/>
    <property type="match status" value="1"/>
</dbReference>
<protein>
    <recommendedName>
        <fullName evidence="9">Rhodopsin domain-containing protein</fullName>
    </recommendedName>
</protein>
<feature type="chain" id="PRO_5024832256" description="Rhodopsin domain-containing protein" evidence="8">
    <location>
        <begin position="20"/>
        <end position="615"/>
    </location>
</feature>
<dbReference type="InterPro" id="IPR036673">
    <property type="entry name" value="Cyanovirin-N_sf"/>
</dbReference>
<feature type="transmembrane region" description="Helical" evidence="7">
    <location>
        <begin position="451"/>
        <end position="473"/>
    </location>
</feature>
<sequence>MRLLRIVIIAVYLFGWVSSQGSGLSVEKRPNNGRPQRQSRPSGNKSPQKQSKPAQNMQPAQKMQPAQQLPPQRDPRPLTWDGRRVDYVGQCTNAYLKEFQMANHHPSAPVFCADCIKFNGRIKRNSCIDLNYCLGYDKTQGALIRQWDGGAFRRGDCYGCTLIQEPFDMAVRRHDVQCTCRTKTPNPVTGAYVAKSTFPIGHLVNEDGMSGMAIASTEDILQMEDQICATVATHICNADLHKPMIITESTVSVASPWLIKAGILIIGCRMISQRIAKGSWKRLQVDDYIMCFTAITYTGAMVSINQVGWVNSRPEVHADEVTPHAQELLIWGNKMCFAMEQFCTATTWLVKCCLLIIYSRLTRLLKEHTIVQIVAIYVGLSYILIEILLCAVWCRPIEAYWAPNVNDDFQCSTYFNHMIVSAVFNISSDLVMLCIPLPLFIRSHLRLGKKIAVCGVFGLGFVVILMAVLNRYYSLSTVGSMVFMRWYAAEISTAVYVANLPLMWPLIRVVFHLQTPNPSSYPERGQVTPRSAPQRARAAIRNITGFTTHQGSSVESIIRDTDGQMHGTADAHELSLTTVGERGRRASSSPDVELGQRHRRLEDITVQRTVEVTYQ</sequence>
<keyword evidence="8" id="KW-0732">Signal</keyword>
<dbReference type="Proteomes" id="UP000325945">
    <property type="component" value="Unassembled WGS sequence"/>
</dbReference>
<feature type="signal peptide" evidence="8">
    <location>
        <begin position="1"/>
        <end position="19"/>
    </location>
</feature>
<feature type="compositionally biased region" description="Polar residues" evidence="6">
    <location>
        <begin position="33"/>
        <end position="52"/>
    </location>
</feature>